<evidence type="ECO:0000313" key="3">
    <source>
        <dbReference type="EMBL" id="SET72434.1"/>
    </source>
</evidence>
<dbReference type="RefSeq" id="WP_092364360.1">
    <property type="nucleotide sequence ID" value="NZ_DAINWJ010000010.1"/>
</dbReference>
<gene>
    <name evidence="3" type="ORF">SAMN05216313_112103</name>
</gene>
<feature type="transmembrane region" description="Helical" evidence="1">
    <location>
        <begin position="272"/>
        <end position="294"/>
    </location>
</feature>
<feature type="transmembrane region" description="Helical" evidence="1">
    <location>
        <begin position="306"/>
        <end position="324"/>
    </location>
</feature>
<evidence type="ECO:0000313" key="4">
    <source>
        <dbReference type="Proteomes" id="UP000198508"/>
    </source>
</evidence>
<feature type="transmembrane region" description="Helical" evidence="1">
    <location>
        <begin position="101"/>
        <end position="122"/>
    </location>
</feature>
<keyword evidence="1" id="KW-0472">Membrane</keyword>
<feature type="transmembrane region" description="Helical" evidence="1">
    <location>
        <begin position="383"/>
        <end position="403"/>
    </location>
</feature>
<feature type="transmembrane region" description="Helical" evidence="1">
    <location>
        <begin position="242"/>
        <end position="260"/>
    </location>
</feature>
<sequence>MTVNTQEFYRELEQLTELGYLERPQLDRIRDEYLKTRKERHNIFLIFALLGVVFIGAGVISLFAWNWAMFSRELKAVIALIPLLAVQGCLWWKLRTGAAEIWIQSLALALGLAFLSALGLIYQAYQLSFSLQSMLLTGFVLMLPVVYLLDGYYLAVLYLAGICWTGWGGDYTLMVLFLLPYYRARIKRGANCGLLGLCFFIWFLYLAVWYVPDNAYYACLLILLIYTTVESPALCRRLAGRLLYGLLFLKAAFYLTANELPELFGYSGGYRYFVHFPWLPLTALFLAAAVRMYLSIRKTDRDGQTGLLLFCGISGLLVFDLMFLDPVYRYPYEILSGLCFIAYSLYRLLCGVRQVNLPSVRRYTGALILYIVFKVFLGGHGLLVKGIVFVIAGLAFLGTNYWMTVKLKGGDSREKTSE</sequence>
<feature type="transmembrane region" description="Helical" evidence="1">
    <location>
        <begin position="191"/>
        <end position="209"/>
    </location>
</feature>
<dbReference type="Proteomes" id="UP000198508">
    <property type="component" value="Unassembled WGS sequence"/>
</dbReference>
<feature type="domain" description="DUF2157" evidence="2">
    <location>
        <begin position="14"/>
        <end position="150"/>
    </location>
</feature>
<evidence type="ECO:0000259" key="2">
    <source>
        <dbReference type="Pfam" id="PF09925"/>
    </source>
</evidence>
<feature type="transmembrane region" description="Helical" evidence="1">
    <location>
        <begin position="330"/>
        <end position="348"/>
    </location>
</feature>
<proteinExistence type="predicted"/>
<accession>A0A1I0GME8</accession>
<feature type="transmembrane region" description="Helical" evidence="1">
    <location>
        <begin position="43"/>
        <end position="65"/>
    </location>
</feature>
<feature type="transmembrane region" description="Helical" evidence="1">
    <location>
        <begin position="215"/>
        <end position="235"/>
    </location>
</feature>
<keyword evidence="1" id="KW-1133">Transmembrane helix</keyword>
<feature type="transmembrane region" description="Helical" evidence="1">
    <location>
        <begin position="129"/>
        <end position="149"/>
    </location>
</feature>
<name>A0A1I0GME8_9FIRM</name>
<feature type="transmembrane region" description="Helical" evidence="1">
    <location>
        <begin position="360"/>
        <end position="377"/>
    </location>
</feature>
<dbReference type="Pfam" id="PF09925">
    <property type="entry name" value="DUF2157"/>
    <property type="match status" value="1"/>
</dbReference>
<keyword evidence="4" id="KW-1185">Reference proteome</keyword>
<reference evidence="4" key="1">
    <citation type="submission" date="2016-10" db="EMBL/GenBank/DDBJ databases">
        <authorList>
            <person name="Varghese N."/>
            <person name="Submissions S."/>
        </authorList>
    </citation>
    <scope>NUCLEOTIDE SEQUENCE [LARGE SCALE GENOMIC DNA]</scope>
    <source>
        <strain evidence="4">NLAE-zl-G277</strain>
    </source>
</reference>
<dbReference type="InterPro" id="IPR018677">
    <property type="entry name" value="DUF2157"/>
</dbReference>
<feature type="transmembrane region" description="Helical" evidence="1">
    <location>
        <begin position="155"/>
        <end position="179"/>
    </location>
</feature>
<dbReference type="AlphaFoldDB" id="A0A1I0GME8"/>
<protein>
    <submittedName>
        <fullName evidence="3">Predicted membrane protein</fullName>
    </submittedName>
</protein>
<keyword evidence="1" id="KW-0812">Transmembrane</keyword>
<organism evidence="3 4">
    <name type="scientific">Enterocloster lavalensis</name>
    <dbReference type="NCBI Taxonomy" id="460384"/>
    <lineage>
        <taxon>Bacteria</taxon>
        <taxon>Bacillati</taxon>
        <taxon>Bacillota</taxon>
        <taxon>Clostridia</taxon>
        <taxon>Lachnospirales</taxon>
        <taxon>Lachnospiraceae</taxon>
        <taxon>Enterocloster</taxon>
    </lineage>
</organism>
<dbReference type="EMBL" id="FOIM01000012">
    <property type="protein sequence ID" value="SET72434.1"/>
    <property type="molecule type" value="Genomic_DNA"/>
</dbReference>
<evidence type="ECO:0000256" key="1">
    <source>
        <dbReference type="SAM" id="Phobius"/>
    </source>
</evidence>